<name>A0AAD3QZP5_LATJO</name>
<reference evidence="1" key="1">
    <citation type="submission" date="2022-08" db="EMBL/GenBank/DDBJ databases">
        <title>Genome sequencing of akame (Lates japonicus).</title>
        <authorList>
            <person name="Hashiguchi Y."/>
            <person name="Takahashi H."/>
        </authorList>
    </citation>
    <scope>NUCLEOTIDE SEQUENCE</scope>
    <source>
        <strain evidence="1">Kochi</strain>
    </source>
</reference>
<dbReference type="EMBL" id="BRZM01003724">
    <property type="protein sequence ID" value="GLD51869.1"/>
    <property type="molecule type" value="Genomic_DNA"/>
</dbReference>
<accession>A0AAD3QZP5</accession>
<gene>
    <name evidence="1" type="ORF">AKAME5_002817200</name>
</gene>
<keyword evidence="2" id="KW-1185">Reference proteome</keyword>
<evidence type="ECO:0000313" key="1">
    <source>
        <dbReference type="EMBL" id="GLD51869.1"/>
    </source>
</evidence>
<evidence type="ECO:0000313" key="2">
    <source>
        <dbReference type="Proteomes" id="UP001279410"/>
    </source>
</evidence>
<protein>
    <submittedName>
        <fullName evidence="1">Ribonuclease 3-like protein</fullName>
    </submittedName>
</protein>
<feature type="non-terminal residue" evidence="1">
    <location>
        <position position="133"/>
    </location>
</feature>
<dbReference type="Proteomes" id="UP001279410">
    <property type="component" value="Unassembled WGS sequence"/>
</dbReference>
<sequence>EALQKIRQKNTMRREVTVELSSQGFWKTGIRSDVCQHAMMLPVLTHHIRYHQCLMHLDKLIGYVFKERCLLQGLLERRDPGRQRLPHYCAQSTSAGIVQVETGAQKSAKVCSLKLCALGVSPTAASSNIEELS</sequence>
<dbReference type="AlphaFoldDB" id="A0AAD3QZP5"/>
<organism evidence="1 2">
    <name type="scientific">Lates japonicus</name>
    <name type="common">Japanese lates</name>
    <dbReference type="NCBI Taxonomy" id="270547"/>
    <lineage>
        <taxon>Eukaryota</taxon>
        <taxon>Metazoa</taxon>
        <taxon>Chordata</taxon>
        <taxon>Craniata</taxon>
        <taxon>Vertebrata</taxon>
        <taxon>Euteleostomi</taxon>
        <taxon>Actinopterygii</taxon>
        <taxon>Neopterygii</taxon>
        <taxon>Teleostei</taxon>
        <taxon>Neoteleostei</taxon>
        <taxon>Acanthomorphata</taxon>
        <taxon>Carangaria</taxon>
        <taxon>Carangaria incertae sedis</taxon>
        <taxon>Centropomidae</taxon>
        <taxon>Lates</taxon>
    </lineage>
</organism>
<proteinExistence type="predicted"/>
<comment type="caution">
    <text evidence="1">The sequence shown here is derived from an EMBL/GenBank/DDBJ whole genome shotgun (WGS) entry which is preliminary data.</text>
</comment>